<evidence type="ECO:0000313" key="1">
    <source>
        <dbReference type="EMBL" id="KJJ86733.1"/>
    </source>
</evidence>
<sequence>MFLVTMCSLSPMPLHCKSGADIVVAIFCKSNENFWKMQERRTDFTLINN</sequence>
<name>A0AAP0VG34_PREIN</name>
<reference evidence="1 2" key="1">
    <citation type="journal article" date="2015" name="BMC Genomics">
        <title>Comparative genome analysis of Prevotella intermedia strain isolated from infected root canal reveals features related to pathogenicity and adaptation.</title>
        <authorList>
            <person name="Ruan Y."/>
            <person name="Shen L."/>
            <person name="Zou Y."/>
            <person name="Qi Z."/>
            <person name="Yin J."/>
            <person name="Jiang J."/>
            <person name="Guo L."/>
            <person name="He L."/>
            <person name="Chen Z."/>
            <person name="Tang Z."/>
            <person name="Qin S."/>
        </authorList>
    </citation>
    <scope>NUCLEOTIDE SEQUENCE [LARGE SCALE GENOMIC DNA]</scope>
    <source>
        <strain evidence="1 2">ZT</strain>
    </source>
</reference>
<dbReference type="AlphaFoldDB" id="A0AAP0VG34"/>
<gene>
    <name evidence="1" type="ORF">M573_117019</name>
</gene>
<dbReference type="EMBL" id="ATMK01000017">
    <property type="protein sequence ID" value="KJJ86733.1"/>
    <property type="molecule type" value="Genomic_DNA"/>
</dbReference>
<dbReference type="Proteomes" id="UP000032541">
    <property type="component" value="Unassembled WGS sequence"/>
</dbReference>
<protein>
    <submittedName>
        <fullName evidence="1">Septum formation initiator</fullName>
    </submittedName>
</protein>
<accession>A0AAP0VG34</accession>
<organism evidence="1 2">
    <name type="scientific">Prevotella intermedia ZT</name>
    <dbReference type="NCBI Taxonomy" id="1347790"/>
    <lineage>
        <taxon>Bacteria</taxon>
        <taxon>Pseudomonadati</taxon>
        <taxon>Bacteroidota</taxon>
        <taxon>Bacteroidia</taxon>
        <taxon>Bacteroidales</taxon>
        <taxon>Prevotellaceae</taxon>
        <taxon>Prevotella</taxon>
    </lineage>
</organism>
<comment type="caution">
    <text evidence="1">The sequence shown here is derived from an EMBL/GenBank/DDBJ whole genome shotgun (WGS) entry which is preliminary data.</text>
</comment>
<evidence type="ECO:0000313" key="2">
    <source>
        <dbReference type="Proteomes" id="UP000032541"/>
    </source>
</evidence>
<proteinExistence type="predicted"/>